<evidence type="ECO:0000256" key="3">
    <source>
        <dbReference type="ARBA" id="ARBA00016204"/>
    </source>
</evidence>
<dbReference type="GO" id="GO:0071630">
    <property type="term" value="P:nuclear protein quality control by the ubiquitin-proteasome system"/>
    <property type="evidence" value="ECO:0007669"/>
    <property type="project" value="UniProtKB-UniRule"/>
</dbReference>
<evidence type="ECO:0000256" key="10">
    <source>
        <dbReference type="SAM" id="MobiDB-lite"/>
    </source>
</evidence>
<comment type="subunit">
    <text evidence="2 9">Binds the proteasome.</text>
</comment>
<evidence type="ECO:0000256" key="9">
    <source>
        <dbReference type="RuleBase" id="RU368013"/>
    </source>
</evidence>
<keyword evidence="4 9" id="KW-0813">Transport</keyword>
<dbReference type="PANTHER" id="PTHR28032:SF1">
    <property type="entry name" value="FI02826P"/>
    <property type="match status" value="1"/>
</dbReference>
<keyword evidence="6 9" id="KW-0653">Protein transport</keyword>
<keyword evidence="12" id="KW-1185">Reference proteome</keyword>
<keyword evidence="5 9" id="KW-0963">Cytoplasm</keyword>
<reference evidence="11" key="1">
    <citation type="journal article" date="2020" name="Stud. Mycol.">
        <title>101 Dothideomycetes genomes: a test case for predicting lifestyles and emergence of pathogens.</title>
        <authorList>
            <person name="Haridas S."/>
            <person name="Albert R."/>
            <person name="Binder M."/>
            <person name="Bloem J."/>
            <person name="Labutti K."/>
            <person name="Salamov A."/>
            <person name="Andreopoulos B."/>
            <person name="Baker S."/>
            <person name="Barry K."/>
            <person name="Bills G."/>
            <person name="Bluhm B."/>
            <person name="Cannon C."/>
            <person name="Castanera R."/>
            <person name="Culley D."/>
            <person name="Daum C."/>
            <person name="Ezra D."/>
            <person name="Gonzalez J."/>
            <person name="Henrissat B."/>
            <person name="Kuo A."/>
            <person name="Liang C."/>
            <person name="Lipzen A."/>
            <person name="Lutzoni F."/>
            <person name="Magnuson J."/>
            <person name="Mondo S."/>
            <person name="Nolan M."/>
            <person name="Ohm R."/>
            <person name="Pangilinan J."/>
            <person name="Park H.-J."/>
            <person name="Ramirez L."/>
            <person name="Alfaro M."/>
            <person name="Sun H."/>
            <person name="Tritt A."/>
            <person name="Yoshinaga Y."/>
            <person name="Zwiers L.-H."/>
            <person name="Turgeon B."/>
            <person name="Goodwin S."/>
            <person name="Spatafora J."/>
            <person name="Crous P."/>
            <person name="Grigoriev I."/>
        </authorList>
    </citation>
    <scope>NUCLEOTIDE SEQUENCE</scope>
    <source>
        <strain evidence="11">CBS 262.69</strain>
    </source>
</reference>
<feature type="compositionally biased region" description="Low complexity" evidence="10">
    <location>
        <begin position="55"/>
        <end position="69"/>
    </location>
</feature>
<comment type="function">
    <text evidence="8 9">Involved in ubiquitin-mediated protein degradation. Regulatory factor in the ubiquitin/proteasome pathway that controls the turnover of proteasome substrates. Targets proteasomes to the nucleus and facilitates the degradation of nuclear proteins.</text>
</comment>
<dbReference type="GO" id="GO:0070628">
    <property type="term" value="F:proteasome binding"/>
    <property type="evidence" value="ECO:0007669"/>
    <property type="project" value="TreeGrafter"/>
</dbReference>
<dbReference type="GO" id="GO:0000502">
    <property type="term" value="C:proteasome complex"/>
    <property type="evidence" value="ECO:0007669"/>
    <property type="project" value="UniProtKB-KW"/>
</dbReference>
<evidence type="ECO:0000256" key="4">
    <source>
        <dbReference type="ARBA" id="ARBA00022448"/>
    </source>
</evidence>
<comment type="subcellular location">
    <subcellularLocation>
        <location evidence="9">Cytoplasm</location>
    </subcellularLocation>
    <subcellularLocation>
        <location evidence="9">Nucleus</location>
    </subcellularLocation>
</comment>
<feature type="region of interest" description="Disordered" evidence="10">
    <location>
        <begin position="1"/>
        <end position="85"/>
    </location>
</feature>
<feature type="compositionally biased region" description="Polar residues" evidence="10">
    <location>
        <begin position="23"/>
        <end position="36"/>
    </location>
</feature>
<dbReference type="Gene3D" id="1.20.58.1590">
    <property type="entry name" value="Tethering factor for nuclear proteasome Cut8/Sts1"/>
    <property type="match status" value="1"/>
</dbReference>
<dbReference type="Proteomes" id="UP000799640">
    <property type="component" value="Unassembled WGS sequence"/>
</dbReference>
<dbReference type="FunFam" id="1.20.58.1590:FF:000001">
    <property type="entry name" value="Tethering factor for nuclear proteasome STS1"/>
    <property type="match status" value="1"/>
</dbReference>
<dbReference type="InterPro" id="IPR013868">
    <property type="entry name" value="Cut8/Sts1_fam"/>
</dbReference>
<evidence type="ECO:0000256" key="7">
    <source>
        <dbReference type="ARBA" id="ARBA00023242"/>
    </source>
</evidence>
<keyword evidence="11" id="KW-0647">Proteasome</keyword>
<gene>
    <name evidence="11" type="ORF">EJ06DRAFT_80890</name>
</gene>
<evidence type="ECO:0000313" key="12">
    <source>
        <dbReference type="Proteomes" id="UP000799640"/>
    </source>
</evidence>
<comment type="similarity">
    <text evidence="1 9">Belongs to the cut8/STS1 family.</text>
</comment>
<evidence type="ECO:0000313" key="11">
    <source>
        <dbReference type="EMBL" id="KAF2399317.1"/>
    </source>
</evidence>
<dbReference type="EMBL" id="ML996698">
    <property type="protein sequence ID" value="KAF2399317.1"/>
    <property type="molecule type" value="Genomic_DNA"/>
</dbReference>
<protein>
    <recommendedName>
        <fullName evidence="3 9">Tethering factor for nuclear proteasome STS1</fullName>
    </recommendedName>
</protein>
<evidence type="ECO:0000256" key="2">
    <source>
        <dbReference type="ARBA" id="ARBA00011464"/>
    </source>
</evidence>
<organism evidence="11 12">
    <name type="scientific">Trichodelitschia bisporula</name>
    <dbReference type="NCBI Taxonomy" id="703511"/>
    <lineage>
        <taxon>Eukaryota</taxon>
        <taxon>Fungi</taxon>
        <taxon>Dikarya</taxon>
        <taxon>Ascomycota</taxon>
        <taxon>Pezizomycotina</taxon>
        <taxon>Dothideomycetes</taxon>
        <taxon>Dothideomycetes incertae sedis</taxon>
        <taxon>Phaeotrichales</taxon>
        <taxon>Phaeotrichaceae</taxon>
        <taxon>Trichodelitschia</taxon>
    </lineage>
</organism>
<evidence type="ECO:0000256" key="6">
    <source>
        <dbReference type="ARBA" id="ARBA00022927"/>
    </source>
</evidence>
<evidence type="ECO:0000256" key="1">
    <source>
        <dbReference type="ARBA" id="ARBA00006199"/>
    </source>
</evidence>
<keyword evidence="7 9" id="KW-0539">Nucleus</keyword>
<dbReference type="AlphaFoldDB" id="A0A6G1HTZ8"/>
<dbReference type="GO" id="GO:0005737">
    <property type="term" value="C:cytoplasm"/>
    <property type="evidence" value="ECO:0007669"/>
    <property type="project" value="UniProtKB-SubCell"/>
</dbReference>
<sequence length="311" mass="33798">MNVLPSQQPLFAPHLLPNRHSPSRTLTAPSNTNAMSSRKRKVSDSTPPDDDIRMSASPSASPSFPARALPPRHTKRARKNLSGRPLPLSRLLETLSEDDMRSLLRSMCDRHPTVAAEVQSSAPRPSVHAALAVLNNYESALRAAFPFGNRVSSDYAFNRVRPQLLSLLDALRDYTPHFLPPHETQPSVSLSFLDGVTELIHRLPAWDSYANNRHKAEAYDEVARAWALVVREASKRGGGIQLQVGGWDGKLARHHAESGGKMGEAMGELRASLGWMGTMASGGQTQGDAGSIREQLFNGSYGAAAATVGPW</sequence>
<dbReference type="OrthoDB" id="10061064at2759"/>
<dbReference type="GO" id="GO:0015031">
    <property type="term" value="P:protein transport"/>
    <property type="evidence" value="ECO:0007669"/>
    <property type="project" value="UniProtKB-UniRule"/>
</dbReference>
<accession>A0A6G1HTZ8</accession>
<evidence type="ECO:0000256" key="8">
    <source>
        <dbReference type="ARBA" id="ARBA00025651"/>
    </source>
</evidence>
<dbReference type="GO" id="GO:0031144">
    <property type="term" value="P:proteasome localization"/>
    <property type="evidence" value="ECO:0007669"/>
    <property type="project" value="UniProtKB-UniRule"/>
</dbReference>
<dbReference type="InterPro" id="IPR038422">
    <property type="entry name" value="Cut8/Sts1_sf"/>
</dbReference>
<feature type="compositionally biased region" description="Basic residues" evidence="10">
    <location>
        <begin position="70"/>
        <end position="81"/>
    </location>
</feature>
<dbReference type="PANTHER" id="PTHR28032">
    <property type="entry name" value="FI02826P"/>
    <property type="match status" value="1"/>
</dbReference>
<evidence type="ECO:0000256" key="5">
    <source>
        <dbReference type="ARBA" id="ARBA00022490"/>
    </source>
</evidence>
<name>A0A6G1HTZ8_9PEZI</name>
<dbReference type="GO" id="GO:0031965">
    <property type="term" value="C:nuclear membrane"/>
    <property type="evidence" value="ECO:0007669"/>
    <property type="project" value="TreeGrafter"/>
</dbReference>
<proteinExistence type="inferred from homology"/>
<dbReference type="Pfam" id="PF08559">
    <property type="entry name" value="Cut8"/>
    <property type="match status" value="1"/>
</dbReference>